<keyword evidence="10" id="KW-1133">Transmembrane helix</keyword>
<dbReference type="GO" id="GO:0008270">
    <property type="term" value="F:zinc ion binding"/>
    <property type="evidence" value="ECO:0007669"/>
    <property type="project" value="UniProtKB-KW"/>
</dbReference>
<dbReference type="PANTHER" id="PTHR45977:SF4">
    <property type="entry name" value="RING-TYPE DOMAIN-CONTAINING PROTEIN"/>
    <property type="match status" value="1"/>
</dbReference>
<protein>
    <recommendedName>
        <fullName evidence="3">RING-type E3 ubiquitin transferase</fullName>
        <ecNumber evidence="3">2.3.2.27</ecNumber>
    </recommendedName>
</protein>
<accession>A0A2B7YFR3</accession>
<evidence type="ECO:0000256" key="13">
    <source>
        <dbReference type="SAM" id="MobiDB-lite"/>
    </source>
</evidence>
<dbReference type="GO" id="GO:0016567">
    <property type="term" value="P:protein ubiquitination"/>
    <property type="evidence" value="ECO:0007669"/>
    <property type="project" value="TreeGrafter"/>
</dbReference>
<keyword evidence="11" id="KW-0472">Membrane</keyword>
<evidence type="ECO:0000256" key="3">
    <source>
        <dbReference type="ARBA" id="ARBA00012483"/>
    </source>
</evidence>
<dbReference type="PROSITE" id="PS50089">
    <property type="entry name" value="ZF_RING_2"/>
    <property type="match status" value="1"/>
</dbReference>
<dbReference type="EC" id="2.3.2.27" evidence="3"/>
<keyword evidence="8" id="KW-0833">Ubl conjugation pathway</keyword>
<evidence type="ECO:0000259" key="14">
    <source>
        <dbReference type="PROSITE" id="PS50089"/>
    </source>
</evidence>
<evidence type="ECO:0000256" key="6">
    <source>
        <dbReference type="ARBA" id="ARBA00022723"/>
    </source>
</evidence>
<evidence type="ECO:0000313" key="15">
    <source>
        <dbReference type="EMBL" id="PGH22914.1"/>
    </source>
</evidence>
<keyword evidence="6" id="KW-0479">Metal-binding</keyword>
<keyword evidence="7 12" id="KW-0863">Zinc-finger</keyword>
<feature type="domain" description="RING-type" evidence="14">
    <location>
        <begin position="244"/>
        <end position="286"/>
    </location>
</feature>
<dbReference type="SUPFAM" id="SSF57850">
    <property type="entry name" value="RING/U-box"/>
    <property type="match status" value="1"/>
</dbReference>
<keyword evidence="5" id="KW-0812">Transmembrane</keyword>
<dbReference type="GO" id="GO:0006511">
    <property type="term" value="P:ubiquitin-dependent protein catabolic process"/>
    <property type="evidence" value="ECO:0007669"/>
    <property type="project" value="TreeGrafter"/>
</dbReference>
<evidence type="ECO:0000256" key="2">
    <source>
        <dbReference type="ARBA" id="ARBA00004141"/>
    </source>
</evidence>
<feature type="region of interest" description="Disordered" evidence="13">
    <location>
        <begin position="35"/>
        <end position="54"/>
    </location>
</feature>
<organism evidence="15 16">
    <name type="scientific">Polytolypa hystricis (strain UAMH7299)</name>
    <dbReference type="NCBI Taxonomy" id="1447883"/>
    <lineage>
        <taxon>Eukaryota</taxon>
        <taxon>Fungi</taxon>
        <taxon>Dikarya</taxon>
        <taxon>Ascomycota</taxon>
        <taxon>Pezizomycotina</taxon>
        <taxon>Eurotiomycetes</taxon>
        <taxon>Eurotiomycetidae</taxon>
        <taxon>Onygenales</taxon>
        <taxon>Onygenales incertae sedis</taxon>
        <taxon>Polytolypa</taxon>
    </lineage>
</organism>
<dbReference type="Proteomes" id="UP000224634">
    <property type="component" value="Unassembled WGS sequence"/>
</dbReference>
<name>A0A2B7YFR3_POLH7</name>
<dbReference type="GO" id="GO:0061630">
    <property type="term" value="F:ubiquitin protein ligase activity"/>
    <property type="evidence" value="ECO:0007669"/>
    <property type="project" value="UniProtKB-EC"/>
</dbReference>
<keyword evidence="16" id="KW-1185">Reference proteome</keyword>
<evidence type="ECO:0000256" key="10">
    <source>
        <dbReference type="ARBA" id="ARBA00022989"/>
    </source>
</evidence>
<dbReference type="AlphaFoldDB" id="A0A2B7YFR3"/>
<keyword evidence="4" id="KW-0808">Transferase</keyword>
<evidence type="ECO:0000256" key="1">
    <source>
        <dbReference type="ARBA" id="ARBA00000900"/>
    </source>
</evidence>
<dbReference type="EMBL" id="PDNA01000031">
    <property type="protein sequence ID" value="PGH22914.1"/>
    <property type="molecule type" value="Genomic_DNA"/>
</dbReference>
<evidence type="ECO:0000256" key="4">
    <source>
        <dbReference type="ARBA" id="ARBA00022679"/>
    </source>
</evidence>
<proteinExistence type="predicted"/>
<keyword evidence="9" id="KW-0862">Zinc</keyword>
<evidence type="ECO:0000256" key="7">
    <source>
        <dbReference type="ARBA" id="ARBA00022771"/>
    </source>
</evidence>
<dbReference type="STRING" id="1447883.A0A2B7YFR3"/>
<dbReference type="OrthoDB" id="8062037at2759"/>
<sequence>MPVAAGGNSLRILEPIKVSATDLASSKLGFEAAERAGGQISKNNTHSGDEDRRDTGAQRKLLGLAPKSYKWRPQLVLYPSRSIDHWLLDLGTFIAVKVYQARRISQQLALAEAQAGNINLHRVPPAPPTTTTSKRGMTRQELDQHCPVVKYRGHDRPGSPVESAVLVKSYTPKIASVVGDISIPAQYNAGGLNGSPDVTSRVQVADEPQQKTQPQDLPLETISHDLGDLSAKTTLAPTVNNDHCAVCLSIVEEDNLIRQLVCRHIFHASCIDRWLTTYSACCPVCKTDLLLGSSNDHHPNG</sequence>
<evidence type="ECO:0000313" key="16">
    <source>
        <dbReference type="Proteomes" id="UP000224634"/>
    </source>
</evidence>
<evidence type="ECO:0000256" key="12">
    <source>
        <dbReference type="PROSITE-ProRule" id="PRU00175"/>
    </source>
</evidence>
<evidence type="ECO:0000256" key="11">
    <source>
        <dbReference type="ARBA" id="ARBA00023136"/>
    </source>
</evidence>
<dbReference type="SMART" id="SM00184">
    <property type="entry name" value="RING"/>
    <property type="match status" value="1"/>
</dbReference>
<feature type="region of interest" description="Disordered" evidence="13">
    <location>
        <begin position="119"/>
        <end position="140"/>
    </location>
</feature>
<evidence type="ECO:0000256" key="9">
    <source>
        <dbReference type="ARBA" id="ARBA00022833"/>
    </source>
</evidence>
<dbReference type="InterPro" id="IPR013083">
    <property type="entry name" value="Znf_RING/FYVE/PHD"/>
</dbReference>
<comment type="catalytic activity">
    <reaction evidence="1">
        <text>S-ubiquitinyl-[E2 ubiquitin-conjugating enzyme]-L-cysteine + [acceptor protein]-L-lysine = [E2 ubiquitin-conjugating enzyme]-L-cysteine + N(6)-ubiquitinyl-[acceptor protein]-L-lysine.</text>
        <dbReference type="EC" id="2.3.2.27"/>
    </reaction>
</comment>
<dbReference type="CDD" id="cd16473">
    <property type="entry name" value="RING-H2_RNF103"/>
    <property type="match status" value="1"/>
</dbReference>
<evidence type="ECO:0000256" key="8">
    <source>
        <dbReference type="ARBA" id="ARBA00022786"/>
    </source>
</evidence>
<gene>
    <name evidence="15" type="ORF">AJ80_02963</name>
</gene>
<dbReference type="PANTHER" id="PTHR45977">
    <property type="entry name" value="TARGET OF ERK KINASE MPK-1"/>
    <property type="match status" value="1"/>
</dbReference>
<dbReference type="Gene3D" id="3.30.40.10">
    <property type="entry name" value="Zinc/RING finger domain, C3HC4 (zinc finger)"/>
    <property type="match status" value="1"/>
</dbReference>
<evidence type="ECO:0000256" key="5">
    <source>
        <dbReference type="ARBA" id="ARBA00022692"/>
    </source>
</evidence>
<comment type="subcellular location">
    <subcellularLocation>
        <location evidence="2">Membrane</location>
        <topology evidence="2">Multi-pass membrane protein</topology>
    </subcellularLocation>
</comment>
<dbReference type="Pfam" id="PF13639">
    <property type="entry name" value="zf-RING_2"/>
    <property type="match status" value="1"/>
</dbReference>
<dbReference type="InterPro" id="IPR001841">
    <property type="entry name" value="Znf_RING"/>
</dbReference>
<dbReference type="GO" id="GO:0016020">
    <property type="term" value="C:membrane"/>
    <property type="evidence" value="ECO:0007669"/>
    <property type="project" value="UniProtKB-SubCell"/>
</dbReference>
<comment type="caution">
    <text evidence="15">The sequence shown here is derived from an EMBL/GenBank/DDBJ whole genome shotgun (WGS) entry which is preliminary data.</text>
</comment>
<reference evidence="15 16" key="1">
    <citation type="submission" date="2017-10" db="EMBL/GenBank/DDBJ databases">
        <title>Comparative genomics in systemic dimorphic fungi from Ajellomycetaceae.</title>
        <authorList>
            <person name="Munoz J.F."/>
            <person name="Mcewen J.G."/>
            <person name="Clay O.K."/>
            <person name="Cuomo C.A."/>
        </authorList>
    </citation>
    <scope>NUCLEOTIDE SEQUENCE [LARGE SCALE GENOMIC DNA]</scope>
    <source>
        <strain evidence="15 16">UAMH7299</strain>
    </source>
</reference>